<organism evidence="7 8">
    <name type="scientific">Helobdella robusta</name>
    <name type="common">Californian leech</name>
    <dbReference type="NCBI Taxonomy" id="6412"/>
    <lineage>
        <taxon>Eukaryota</taxon>
        <taxon>Metazoa</taxon>
        <taxon>Spiralia</taxon>
        <taxon>Lophotrochozoa</taxon>
        <taxon>Annelida</taxon>
        <taxon>Clitellata</taxon>
        <taxon>Hirudinea</taxon>
        <taxon>Rhynchobdellida</taxon>
        <taxon>Glossiphoniidae</taxon>
        <taxon>Helobdella</taxon>
    </lineage>
</organism>
<evidence type="ECO:0000313" key="7">
    <source>
        <dbReference type="EnsemblMetazoa" id="HelroP180750"/>
    </source>
</evidence>
<feature type="domain" description="Glutaredoxin" evidence="5">
    <location>
        <begin position="138"/>
        <end position="206"/>
    </location>
</feature>
<dbReference type="GO" id="GO:0046872">
    <property type="term" value="F:metal ion binding"/>
    <property type="evidence" value="ECO:0007669"/>
    <property type="project" value="UniProtKB-KW"/>
</dbReference>
<dbReference type="CDD" id="cd03028">
    <property type="entry name" value="GRX_PICOT_like"/>
    <property type="match status" value="1"/>
</dbReference>
<accession>T1FG85</accession>
<evidence type="ECO:0000256" key="1">
    <source>
        <dbReference type="ARBA" id="ARBA00022723"/>
    </source>
</evidence>
<dbReference type="CTD" id="20207834"/>
<dbReference type="FunFam" id="3.40.30.10:FF:000092">
    <property type="entry name" value="Monothiol glutaredoxin"/>
    <property type="match status" value="1"/>
</dbReference>
<dbReference type="EnsemblMetazoa" id="HelroT180750">
    <property type="protein sequence ID" value="HelroP180750"/>
    <property type="gene ID" value="HelroG180750"/>
</dbReference>
<dbReference type="FunCoup" id="T1FG85">
    <property type="interactions" value="1879"/>
</dbReference>
<evidence type="ECO:0000259" key="5">
    <source>
        <dbReference type="Pfam" id="PF00462"/>
    </source>
</evidence>
<dbReference type="PROSITE" id="PS51354">
    <property type="entry name" value="GLUTAREDOXIN_2"/>
    <property type="match status" value="1"/>
</dbReference>
<name>T1FG85_HELRO</name>
<dbReference type="Gene3D" id="3.40.30.10">
    <property type="entry name" value="Glutaredoxin"/>
    <property type="match status" value="2"/>
</dbReference>
<evidence type="ECO:0000259" key="4">
    <source>
        <dbReference type="Pfam" id="PF00085"/>
    </source>
</evidence>
<reference evidence="6 8" key="2">
    <citation type="journal article" date="2013" name="Nature">
        <title>Insights into bilaterian evolution from three spiralian genomes.</title>
        <authorList>
            <person name="Simakov O."/>
            <person name="Marletaz F."/>
            <person name="Cho S.J."/>
            <person name="Edsinger-Gonzales E."/>
            <person name="Havlak P."/>
            <person name="Hellsten U."/>
            <person name="Kuo D.H."/>
            <person name="Larsson T."/>
            <person name="Lv J."/>
            <person name="Arendt D."/>
            <person name="Savage R."/>
            <person name="Osoegawa K."/>
            <person name="de Jong P."/>
            <person name="Grimwood J."/>
            <person name="Chapman J.A."/>
            <person name="Shapiro H."/>
            <person name="Aerts A."/>
            <person name="Otillar R.P."/>
            <person name="Terry A.Y."/>
            <person name="Boore J.L."/>
            <person name="Grigoriev I.V."/>
            <person name="Lindberg D.R."/>
            <person name="Seaver E.C."/>
            <person name="Weisblat D.A."/>
            <person name="Putnam N.H."/>
            <person name="Rokhsar D.S."/>
        </authorList>
    </citation>
    <scope>NUCLEOTIDE SEQUENCE</scope>
</reference>
<dbReference type="RefSeq" id="XP_009028294.1">
    <property type="nucleotide sequence ID" value="XM_009030046.1"/>
</dbReference>
<dbReference type="PANTHER" id="PTHR10293">
    <property type="entry name" value="GLUTAREDOXIN FAMILY MEMBER"/>
    <property type="match status" value="1"/>
</dbReference>
<gene>
    <name evidence="7" type="primary">20207834</name>
    <name evidence="6" type="ORF">HELRODRAFT_180750</name>
</gene>
<dbReference type="OrthoDB" id="415696at2759"/>
<dbReference type="KEGG" id="hro:HELRODRAFT_180750"/>
<dbReference type="InParanoid" id="T1FG85"/>
<keyword evidence="2" id="KW-0408">Iron</keyword>
<dbReference type="GO" id="GO:0051536">
    <property type="term" value="F:iron-sulfur cluster binding"/>
    <property type="evidence" value="ECO:0007669"/>
    <property type="project" value="UniProtKB-KW"/>
</dbReference>
<keyword evidence="3" id="KW-0411">Iron-sulfur</keyword>
<dbReference type="Pfam" id="PF00462">
    <property type="entry name" value="Glutaredoxin"/>
    <property type="match status" value="1"/>
</dbReference>
<dbReference type="HOGENOM" id="CLU_026126_12_0_1"/>
<feature type="domain" description="Thioredoxin" evidence="4">
    <location>
        <begin position="11"/>
        <end position="112"/>
    </location>
</feature>
<evidence type="ECO:0000256" key="3">
    <source>
        <dbReference type="ARBA" id="ARBA00023014"/>
    </source>
</evidence>
<dbReference type="Proteomes" id="UP000015101">
    <property type="component" value="Unassembled WGS sequence"/>
</dbReference>
<reference evidence="7" key="3">
    <citation type="submission" date="2015-06" db="UniProtKB">
        <authorList>
            <consortium name="EnsemblMetazoa"/>
        </authorList>
    </citation>
    <scope>IDENTIFICATION</scope>
</reference>
<dbReference type="InterPro" id="IPR004480">
    <property type="entry name" value="Monothiol_GRX-rel"/>
</dbReference>
<reference evidence="8" key="1">
    <citation type="submission" date="2012-12" db="EMBL/GenBank/DDBJ databases">
        <authorList>
            <person name="Hellsten U."/>
            <person name="Grimwood J."/>
            <person name="Chapman J.A."/>
            <person name="Shapiro H."/>
            <person name="Aerts A."/>
            <person name="Otillar R.P."/>
            <person name="Terry A.Y."/>
            <person name="Boore J.L."/>
            <person name="Simakov O."/>
            <person name="Marletaz F."/>
            <person name="Cho S.-J."/>
            <person name="Edsinger-Gonzales E."/>
            <person name="Havlak P."/>
            <person name="Kuo D.-H."/>
            <person name="Larsson T."/>
            <person name="Lv J."/>
            <person name="Arendt D."/>
            <person name="Savage R."/>
            <person name="Osoegawa K."/>
            <person name="de Jong P."/>
            <person name="Lindberg D.R."/>
            <person name="Seaver E.C."/>
            <person name="Weisblat D.A."/>
            <person name="Putnam N.H."/>
            <person name="Grigoriev I.V."/>
            <person name="Rokhsar D.S."/>
        </authorList>
    </citation>
    <scope>NUCLEOTIDE SEQUENCE</scope>
</reference>
<sequence>MSSENSFKEISSKQDFDTVLKESSASILVLHFSADWAAQCKQIKEVLFEIKQKLQRSSISCIQFAEIQAEKFPEISKKYGVEAVPTCLIIKDLKEAARINGANVAELVSKIEEFASCNSKSTQSLNDRLKSLITQAPVMVFMKGSPDTPRCGRKSSYTGFSKTLVQLLNEQGVQFKSFDILNDESIRQGLKEYSNWPTYPQVYING</sequence>
<dbReference type="Pfam" id="PF00085">
    <property type="entry name" value="Thioredoxin"/>
    <property type="match status" value="1"/>
</dbReference>
<dbReference type="InterPro" id="IPR002109">
    <property type="entry name" value="Glutaredoxin"/>
</dbReference>
<dbReference type="eggNOG" id="KOG0911">
    <property type="taxonomic scope" value="Eukaryota"/>
</dbReference>
<dbReference type="SUPFAM" id="SSF52833">
    <property type="entry name" value="Thioredoxin-like"/>
    <property type="match status" value="2"/>
</dbReference>
<protein>
    <submittedName>
        <fullName evidence="6 7">Uncharacterized protein</fullName>
    </submittedName>
</protein>
<dbReference type="GO" id="GO:0005829">
    <property type="term" value="C:cytosol"/>
    <property type="evidence" value="ECO:0000318"/>
    <property type="project" value="GO_Central"/>
</dbReference>
<evidence type="ECO:0000313" key="6">
    <source>
        <dbReference type="EMBL" id="ESN93658.1"/>
    </source>
</evidence>
<dbReference type="GeneID" id="20207834"/>
<dbReference type="InterPro" id="IPR036249">
    <property type="entry name" value="Thioredoxin-like_sf"/>
</dbReference>
<keyword evidence="8" id="KW-1185">Reference proteome</keyword>
<dbReference type="InterPro" id="IPR033658">
    <property type="entry name" value="GRX_PICOT-like"/>
</dbReference>
<dbReference type="InterPro" id="IPR013766">
    <property type="entry name" value="Thioredoxin_domain"/>
</dbReference>
<dbReference type="EMBL" id="AMQM01007347">
    <property type="status" value="NOT_ANNOTATED_CDS"/>
    <property type="molecule type" value="Genomic_DNA"/>
</dbReference>
<proteinExistence type="predicted"/>
<keyword evidence="1" id="KW-0479">Metal-binding</keyword>
<dbReference type="PANTHER" id="PTHR10293:SF73">
    <property type="entry name" value="GLUTAREDOXIN-3"/>
    <property type="match status" value="1"/>
</dbReference>
<dbReference type="STRING" id="6412.T1FG85"/>
<evidence type="ECO:0000256" key="2">
    <source>
        <dbReference type="ARBA" id="ARBA00023004"/>
    </source>
</evidence>
<dbReference type="GO" id="GO:0006879">
    <property type="term" value="P:intracellular iron ion homeostasis"/>
    <property type="evidence" value="ECO:0000318"/>
    <property type="project" value="GO_Central"/>
</dbReference>
<dbReference type="EMBL" id="KB097599">
    <property type="protein sequence ID" value="ESN93658.1"/>
    <property type="molecule type" value="Genomic_DNA"/>
</dbReference>
<dbReference type="AlphaFoldDB" id="T1FG85"/>
<evidence type="ECO:0000313" key="8">
    <source>
        <dbReference type="Proteomes" id="UP000015101"/>
    </source>
</evidence>
<dbReference type="OMA" id="NGPRCGF"/>
<dbReference type="GO" id="GO:0005634">
    <property type="term" value="C:nucleus"/>
    <property type="evidence" value="ECO:0000318"/>
    <property type="project" value="GO_Central"/>
</dbReference>